<evidence type="ECO:0000256" key="1">
    <source>
        <dbReference type="SAM" id="MobiDB-lite"/>
    </source>
</evidence>
<comment type="caution">
    <text evidence="2">The sequence shown here is derived from an EMBL/GenBank/DDBJ whole genome shotgun (WGS) entry which is preliminary data.</text>
</comment>
<sequence length="315" mass="34289">PHLAAHFAVALKTQRWHLLADPSIPYFEPGKPPRNLHTLEKGEAWRRLGSRRRSDETLLDWGQGSPVSRVCSPRAPLSPAPANLPYPEGRWFPGLGGRRRGSRCTSGTGGWCRKQCPREPRGGGLRRPFGSNAASPTGRIRGRGWRLPALGALRPSEGGGASGPRLATHSRPSRTRLRSRVECETGDPPAEAATGPRPGSPWQPSGGADACRGPFPRDLAGAASRSRSCSSSCAPGHLWQPLLEVESSLPVGPRRPEGLRLPQNRKWLCGLLKSKNFVSLTTPSLASLAWARETLKQMSVELLKKRKDEPCFLEQ</sequence>
<evidence type="ECO:0000313" key="2">
    <source>
        <dbReference type="EMBL" id="KAF5926945.1"/>
    </source>
</evidence>
<protein>
    <submittedName>
        <fullName evidence="2">Uncharacterized protein</fullName>
    </submittedName>
</protein>
<reference evidence="2 3" key="1">
    <citation type="journal article" date="2020" name="Mol. Biol. Evol.">
        <title>Interspecific Gene Flow and the Evolution of Specialization in Black and White Rhinoceros.</title>
        <authorList>
            <person name="Moodley Y."/>
            <person name="Westbury M.V."/>
            <person name="Russo I.M."/>
            <person name="Gopalakrishnan S."/>
            <person name="Rakotoarivelo A."/>
            <person name="Olsen R.A."/>
            <person name="Prost S."/>
            <person name="Tunstall T."/>
            <person name="Ryder O.A."/>
            <person name="Dalen L."/>
            <person name="Bruford M.W."/>
        </authorList>
    </citation>
    <scope>NUCLEOTIDE SEQUENCE [LARGE SCALE GENOMIC DNA]</scope>
    <source>
        <strain evidence="2">SBR-YM</strain>
        <tissue evidence="2">Skin</tissue>
    </source>
</reference>
<name>A0A7J7FFX0_DICBM</name>
<accession>A0A7J7FFX0</accession>
<dbReference type="Proteomes" id="UP000551758">
    <property type="component" value="Unassembled WGS sequence"/>
</dbReference>
<keyword evidence="3" id="KW-1185">Reference proteome</keyword>
<organism evidence="2 3">
    <name type="scientific">Diceros bicornis minor</name>
    <name type="common">South-central black rhinoceros</name>
    <dbReference type="NCBI Taxonomy" id="77932"/>
    <lineage>
        <taxon>Eukaryota</taxon>
        <taxon>Metazoa</taxon>
        <taxon>Chordata</taxon>
        <taxon>Craniata</taxon>
        <taxon>Vertebrata</taxon>
        <taxon>Euteleostomi</taxon>
        <taxon>Mammalia</taxon>
        <taxon>Eutheria</taxon>
        <taxon>Laurasiatheria</taxon>
        <taxon>Perissodactyla</taxon>
        <taxon>Rhinocerotidae</taxon>
        <taxon>Diceros</taxon>
    </lineage>
</organism>
<feature type="region of interest" description="Disordered" evidence="1">
    <location>
        <begin position="119"/>
        <end position="215"/>
    </location>
</feature>
<evidence type="ECO:0000313" key="3">
    <source>
        <dbReference type="Proteomes" id="UP000551758"/>
    </source>
</evidence>
<feature type="non-terminal residue" evidence="2">
    <location>
        <position position="1"/>
    </location>
</feature>
<gene>
    <name evidence="2" type="ORF">HPG69_001577</name>
</gene>
<dbReference type="EMBL" id="JACDTQ010000745">
    <property type="protein sequence ID" value="KAF5926945.1"/>
    <property type="molecule type" value="Genomic_DNA"/>
</dbReference>
<proteinExistence type="predicted"/>
<dbReference type="AlphaFoldDB" id="A0A7J7FFX0"/>